<feature type="signal peptide" evidence="1">
    <location>
        <begin position="1"/>
        <end position="45"/>
    </location>
</feature>
<organism evidence="3 4">
    <name type="scientific">Micromonospora pattaloongensis</name>
    <dbReference type="NCBI Taxonomy" id="405436"/>
    <lineage>
        <taxon>Bacteria</taxon>
        <taxon>Bacillati</taxon>
        <taxon>Actinomycetota</taxon>
        <taxon>Actinomycetes</taxon>
        <taxon>Micromonosporales</taxon>
        <taxon>Micromonosporaceae</taxon>
        <taxon>Micromonospora</taxon>
    </lineage>
</organism>
<dbReference type="Proteomes" id="UP000242415">
    <property type="component" value="Unassembled WGS sequence"/>
</dbReference>
<keyword evidence="4" id="KW-1185">Reference proteome</keyword>
<dbReference type="AlphaFoldDB" id="A0A1H3SY09"/>
<dbReference type="Pfam" id="PF13529">
    <property type="entry name" value="Peptidase_C39_2"/>
    <property type="match status" value="1"/>
</dbReference>
<dbReference type="InterPro" id="IPR039564">
    <property type="entry name" value="Peptidase_C39-like"/>
</dbReference>
<feature type="chain" id="PRO_5017300091" evidence="1">
    <location>
        <begin position="46"/>
        <end position="247"/>
    </location>
</feature>
<evidence type="ECO:0000313" key="4">
    <source>
        <dbReference type="Proteomes" id="UP000242415"/>
    </source>
</evidence>
<name>A0A1H3SY09_9ACTN</name>
<feature type="domain" description="Peptidase C39-like" evidence="2">
    <location>
        <begin position="87"/>
        <end position="221"/>
    </location>
</feature>
<dbReference type="STRING" id="405436.SAMN05444365_11513"/>
<dbReference type="EMBL" id="FNPH01000015">
    <property type="protein sequence ID" value="SDZ42385.1"/>
    <property type="molecule type" value="Genomic_DNA"/>
</dbReference>
<evidence type="ECO:0000313" key="3">
    <source>
        <dbReference type="EMBL" id="SDZ42385.1"/>
    </source>
</evidence>
<dbReference type="Gene3D" id="3.90.70.10">
    <property type="entry name" value="Cysteine proteinases"/>
    <property type="match status" value="1"/>
</dbReference>
<proteinExistence type="predicted"/>
<protein>
    <submittedName>
        <fullName evidence="3">Peptidase_C39 like family protein</fullName>
    </submittedName>
</protein>
<keyword evidence="1" id="KW-0732">Signal</keyword>
<gene>
    <name evidence="3" type="ORF">SAMN05444365_11513</name>
</gene>
<sequence>MENRRIPNPFRRLTGRARATAMAAAGVLAVTATSASLLTFAPAPADVNVGNRAGIAQMAFTMDNHDRDGAYPKPPADAPKEKSLGYDFQYQPNFYYCGPASTRIALSAQGHTPSQDDVANQLGTTLAGTNSSFEIMRVLNKVIGKDVYQVREISGPGASPRQMDQLQADVVDSISNGRVVVANIVGGATDNAGFWRSFPGGHYVTVVGYSDEGRQVQVADPSGVGPNTYWMSTITMANWMAGRGYSH</sequence>
<accession>A0A1H3SY09</accession>
<dbReference type="InterPro" id="IPR038765">
    <property type="entry name" value="Papain-like_cys_pep_sf"/>
</dbReference>
<evidence type="ECO:0000256" key="1">
    <source>
        <dbReference type="SAM" id="SignalP"/>
    </source>
</evidence>
<dbReference type="RefSeq" id="WP_175543773.1">
    <property type="nucleotide sequence ID" value="NZ_FNPH01000015.1"/>
</dbReference>
<evidence type="ECO:0000259" key="2">
    <source>
        <dbReference type="Pfam" id="PF13529"/>
    </source>
</evidence>
<reference evidence="4" key="1">
    <citation type="submission" date="2016-10" db="EMBL/GenBank/DDBJ databases">
        <authorList>
            <person name="Varghese N."/>
            <person name="Submissions S."/>
        </authorList>
    </citation>
    <scope>NUCLEOTIDE SEQUENCE [LARGE SCALE GENOMIC DNA]</scope>
    <source>
        <strain evidence="4">DSM 45245</strain>
    </source>
</reference>
<dbReference type="SUPFAM" id="SSF54001">
    <property type="entry name" value="Cysteine proteinases"/>
    <property type="match status" value="1"/>
</dbReference>